<dbReference type="Pfam" id="PF16043">
    <property type="entry name" value="DUF4795"/>
    <property type="match status" value="1"/>
</dbReference>
<name>V3ZR17_LOTGI</name>
<feature type="compositionally biased region" description="Polar residues" evidence="2">
    <location>
        <begin position="1236"/>
        <end position="1245"/>
    </location>
</feature>
<dbReference type="GeneID" id="20240809"/>
<accession>V3ZR17</accession>
<dbReference type="PANTHER" id="PTHR47080:SF1">
    <property type="entry name" value="CHROMOSOME 16 OPEN READING FRAME 96"/>
    <property type="match status" value="1"/>
</dbReference>
<dbReference type="HOGENOM" id="CLU_266298_0_0_1"/>
<proteinExistence type="predicted"/>
<evidence type="ECO:0000259" key="3">
    <source>
        <dbReference type="Pfam" id="PF16043"/>
    </source>
</evidence>
<evidence type="ECO:0000256" key="1">
    <source>
        <dbReference type="SAM" id="Coils"/>
    </source>
</evidence>
<evidence type="ECO:0000313" key="4">
    <source>
        <dbReference type="EMBL" id="ESO84975.1"/>
    </source>
</evidence>
<feature type="region of interest" description="Disordered" evidence="2">
    <location>
        <begin position="1170"/>
        <end position="1245"/>
    </location>
</feature>
<protein>
    <recommendedName>
        <fullName evidence="3">DUF4795 domain-containing protein</fullName>
    </recommendedName>
</protein>
<dbReference type="STRING" id="225164.V3ZR17"/>
<dbReference type="RefSeq" id="XP_009064361.1">
    <property type="nucleotide sequence ID" value="XM_009066113.1"/>
</dbReference>
<dbReference type="KEGG" id="lgi:LOTGIDRAFT_168234"/>
<feature type="compositionally biased region" description="Polar residues" evidence="2">
    <location>
        <begin position="1210"/>
        <end position="1224"/>
    </location>
</feature>
<feature type="compositionally biased region" description="Basic and acidic residues" evidence="2">
    <location>
        <begin position="1129"/>
        <end position="1138"/>
    </location>
</feature>
<reference evidence="4 5" key="1">
    <citation type="journal article" date="2013" name="Nature">
        <title>Insights into bilaterian evolution from three spiralian genomes.</title>
        <authorList>
            <person name="Simakov O."/>
            <person name="Marletaz F."/>
            <person name="Cho S.J."/>
            <person name="Edsinger-Gonzales E."/>
            <person name="Havlak P."/>
            <person name="Hellsten U."/>
            <person name="Kuo D.H."/>
            <person name="Larsson T."/>
            <person name="Lv J."/>
            <person name="Arendt D."/>
            <person name="Savage R."/>
            <person name="Osoegawa K."/>
            <person name="de Jong P."/>
            <person name="Grimwood J."/>
            <person name="Chapman J.A."/>
            <person name="Shapiro H."/>
            <person name="Aerts A."/>
            <person name="Otillar R.P."/>
            <person name="Terry A.Y."/>
            <person name="Boore J.L."/>
            <person name="Grigoriev I.V."/>
            <person name="Lindberg D.R."/>
            <person name="Seaver E.C."/>
            <person name="Weisblat D.A."/>
            <person name="Putnam N.H."/>
            <person name="Rokhsar D.S."/>
        </authorList>
    </citation>
    <scope>NUCLEOTIDE SEQUENCE [LARGE SCALE GENOMIC DNA]</scope>
</reference>
<organism evidence="4 5">
    <name type="scientific">Lottia gigantea</name>
    <name type="common">Giant owl limpet</name>
    <dbReference type="NCBI Taxonomy" id="225164"/>
    <lineage>
        <taxon>Eukaryota</taxon>
        <taxon>Metazoa</taxon>
        <taxon>Spiralia</taxon>
        <taxon>Lophotrochozoa</taxon>
        <taxon>Mollusca</taxon>
        <taxon>Gastropoda</taxon>
        <taxon>Patellogastropoda</taxon>
        <taxon>Lottioidea</taxon>
        <taxon>Lottiidae</taxon>
        <taxon>Lottia</taxon>
    </lineage>
</organism>
<feature type="domain" description="DUF4795" evidence="3">
    <location>
        <begin position="831"/>
        <end position="1027"/>
    </location>
</feature>
<sequence>MVSITLSRLLDLAIGSPEVGAVNFNVLYRLLKAMINKLDLKDFEIEFSDFERDALGGTKLLALEENKHESPYHQLEQKVSIVFNQMEQLNALPSTKQLTDQVLDKGDNERPLSYMWQYMQLKKKVETNEEGIEKLMSMVSDLMKQIDNLLSSNTGILNRLGDLDLQALNEKIGDLHNSVNNLNVRLDRLPPAEDMNNFVTWSYLEDALNGFYRAKTSTSVENICGYYDDLIKKTPEERNEFIEDLIKKGSVHQYLPKLDDEVLKMSPEERKSYIEESIKNDSFKDLFPQSGTDMLKMNEQERENFVEDATNWGTIRQYLPGLEKNFETEDLAVRVKTIEDAIKEGLFHKFFPCRFQYLNEMTHNQKKVSIEVALRKGTLDGYLPGVGLIDNPVEFADKAASTGIIEAYQSFTGSEPPPVSNLEKDIEKEIIKECQMLMYKDNGLKETDFAKESYVESPVAEPGKDVKEQESYYDSRRTVSPRSRPLSARPKSKVPSGKTRSRPPTGRPASSHSSPGYVYSTISMGPSPDLVDVLERLGSIYDQHNRLVGWVKNLKEHLQNKAENLDLQQLEQRVMNLEDLMKKGDLSELSKLMELMQREIEEIKQLINNLKSGGALDKASLPQSVQIASKASLPDIGQIVENRISDSVAFTDLLEKISGLENKIAGFQESLNGRGSVMSSDVLNTLTVLQDSMSELSSDMEEGKKRRREKSSKIIPVADEEKRSETPQFDEDERFANVVEGSVTYDVMNMLGETMPEDCNDQGTRLKRLGLILDNQLGEVKDRIENVDEDLALMAKAVEVALDRVKNAEIEQLKSVSNASTNKTPGFVSNVDNEALLETQQTIRQLQEEIGKLNATTGEIINVNIQRQMQIEQLYENKADKEYVLGEFDVKADKRQLESKVNYSLFNKTTDEINKTIREFENKLEGNETEMQNIFHQLTEDVDGKIDKMEMDPLKGWVDSRIRELNKKIAKSQPGWTDDDAAGLRKQLIQRFQCLSCDKTIHMTSKNPVASLPLPSSMPTTRSARPYTIFELDQIRLKASKGIISQSIMNFERALMERQLARIRKSDLKAFLYHYSSELEALGMHKEVALAGQSATDSYARTRACGGLHTMTFPHRRTIRIANMPSIHGGEKRPKDVPRCTQQCGEESDVQGADGIIYKGRCGYSEAGHGPKGTKAIRKVIPPSTSQPLPASSSRPVSARNRGQRPASARSGSRPTSARPNTVQAIREEDSVPVNRPNTPDKNTN</sequence>
<dbReference type="Proteomes" id="UP000030746">
    <property type="component" value="Unassembled WGS sequence"/>
</dbReference>
<feature type="compositionally biased region" description="Basic and acidic residues" evidence="2">
    <location>
        <begin position="462"/>
        <end position="477"/>
    </location>
</feature>
<dbReference type="EMBL" id="KB203357">
    <property type="protein sequence ID" value="ESO84975.1"/>
    <property type="molecule type" value="Genomic_DNA"/>
</dbReference>
<feature type="compositionally biased region" description="Polar residues" evidence="2">
    <location>
        <begin position="1183"/>
        <end position="1196"/>
    </location>
</feature>
<evidence type="ECO:0000313" key="5">
    <source>
        <dbReference type="Proteomes" id="UP000030746"/>
    </source>
</evidence>
<evidence type="ECO:0000256" key="2">
    <source>
        <dbReference type="SAM" id="MobiDB-lite"/>
    </source>
</evidence>
<feature type="coiled-coil region" evidence="1">
    <location>
        <begin position="551"/>
        <end position="613"/>
    </location>
</feature>
<dbReference type="AlphaFoldDB" id="V3ZR17"/>
<dbReference type="OMA" id="PKDRAHK"/>
<dbReference type="OrthoDB" id="5981048at2759"/>
<feature type="compositionally biased region" description="Polar residues" evidence="2">
    <location>
        <begin position="508"/>
        <end position="520"/>
    </location>
</feature>
<dbReference type="CTD" id="20240809"/>
<feature type="coiled-coil region" evidence="1">
    <location>
        <begin position="910"/>
        <end position="937"/>
    </location>
</feature>
<dbReference type="PANTHER" id="PTHR47080">
    <property type="entry name" value="CHROMOSOME 16 OPEN READING FRAME 96"/>
    <property type="match status" value="1"/>
</dbReference>
<dbReference type="InterPro" id="IPR032013">
    <property type="entry name" value="DUF4795"/>
</dbReference>
<feature type="region of interest" description="Disordered" evidence="2">
    <location>
        <begin position="455"/>
        <end position="520"/>
    </location>
</feature>
<keyword evidence="5" id="KW-1185">Reference proteome</keyword>
<keyword evidence="1" id="KW-0175">Coiled coil</keyword>
<gene>
    <name evidence="4" type="ORF">LOTGIDRAFT_168234</name>
</gene>
<feature type="region of interest" description="Disordered" evidence="2">
    <location>
        <begin position="1126"/>
        <end position="1148"/>
    </location>
</feature>